<gene>
    <name evidence="2" type="ORF">LDG_6673</name>
</gene>
<dbReference type="RefSeq" id="WP_006870603.1">
    <property type="nucleotide sequence ID" value="NZ_JH413817.1"/>
</dbReference>
<dbReference type="STRING" id="658187.LDG_6673"/>
<proteinExistence type="predicted"/>
<evidence type="ECO:0000313" key="2">
    <source>
        <dbReference type="EMBL" id="EHL31213.1"/>
    </source>
</evidence>
<reference evidence="2 3" key="1">
    <citation type="journal article" date="2011" name="BMC Genomics">
        <title>Insight into cross-talk between intra-amoebal pathogens.</title>
        <authorList>
            <person name="Gimenez G."/>
            <person name="Bertelli C."/>
            <person name="Moliner C."/>
            <person name="Robert C."/>
            <person name="Raoult D."/>
            <person name="Fournier P.E."/>
            <person name="Greub G."/>
        </authorList>
    </citation>
    <scope>NUCLEOTIDE SEQUENCE [LARGE SCALE GENOMIC DNA]</scope>
    <source>
        <strain evidence="2 3">LLAP12</strain>
    </source>
</reference>
<feature type="region of interest" description="Disordered" evidence="1">
    <location>
        <begin position="1"/>
        <end position="22"/>
    </location>
</feature>
<evidence type="ECO:0000256" key="1">
    <source>
        <dbReference type="SAM" id="MobiDB-lite"/>
    </source>
</evidence>
<dbReference type="EMBL" id="JH413817">
    <property type="protein sequence ID" value="EHL31213.1"/>
    <property type="molecule type" value="Genomic_DNA"/>
</dbReference>
<organism evidence="2 3">
    <name type="scientific">Legionella drancourtii LLAP12</name>
    <dbReference type="NCBI Taxonomy" id="658187"/>
    <lineage>
        <taxon>Bacteria</taxon>
        <taxon>Pseudomonadati</taxon>
        <taxon>Pseudomonadota</taxon>
        <taxon>Gammaproteobacteria</taxon>
        <taxon>Legionellales</taxon>
        <taxon>Legionellaceae</taxon>
        <taxon>Legionella</taxon>
    </lineage>
</organism>
<protein>
    <submittedName>
        <fullName evidence="2">Uncharacterized protein</fullName>
    </submittedName>
</protein>
<sequence length="137" mass="15775">MSEKILPTEIRLPTGDSSGRKRKASFLVEETKSMERKRRLQEQDGERRFARVNAREHADTEVSGNYLEEAAENGMLQHPELDNQRFDGIDPTVNPAPGLNDKARMEFDNERRNQEQEKQLRLGNMPKFNKAPTPRGP</sequence>
<dbReference type="Proteomes" id="UP000002770">
    <property type="component" value="Unassembled WGS sequence"/>
</dbReference>
<feature type="compositionally biased region" description="Basic and acidic residues" evidence="1">
    <location>
        <begin position="79"/>
        <end position="88"/>
    </location>
</feature>
<dbReference type="AlphaFoldDB" id="G9EN52"/>
<feature type="compositionally biased region" description="Basic and acidic residues" evidence="1">
    <location>
        <begin position="101"/>
        <end position="120"/>
    </location>
</feature>
<dbReference type="HOGENOM" id="CLU_1884788_0_0_6"/>
<dbReference type="eggNOG" id="COG2840">
    <property type="taxonomic scope" value="Bacteria"/>
</dbReference>
<keyword evidence="3" id="KW-1185">Reference proteome</keyword>
<name>G9EN52_9GAMM</name>
<feature type="region of interest" description="Disordered" evidence="1">
    <location>
        <begin position="34"/>
        <end position="137"/>
    </location>
</feature>
<accession>G9EN52</accession>
<dbReference type="InParanoid" id="G9EN52"/>
<feature type="compositionally biased region" description="Basic and acidic residues" evidence="1">
    <location>
        <begin position="34"/>
        <end position="60"/>
    </location>
</feature>
<dbReference type="OrthoDB" id="9808881at2"/>
<evidence type="ECO:0000313" key="3">
    <source>
        <dbReference type="Proteomes" id="UP000002770"/>
    </source>
</evidence>